<dbReference type="Pfam" id="PF12428">
    <property type="entry name" value="DUF3675"/>
    <property type="match status" value="1"/>
</dbReference>
<evidence type="ECO:0000256" key="2">
    <source>
        <dbReference type="ARBA" id="ARBA00022771"/>
    </source>
</evidence>
<dbReference type="InterPro" id="IPR022143">
    <property type="entry name" value="DUF3675"/>
</dbReference>
<dbReference type="PROSITE" id="PS51292">
    <property type="entry name" value="ZF_RING_CH"/>
    <property type="match status" value="1"/>
</dbReference>
<dbReference type="InterPro" id="IPR013083">
    <property type="entry name" value="Znf_RING/FYVE/PHD"/>
</dbReference>
<accession>A0AAV3RM07</accession>
<keyword evidence="5" id="KW-0812">Transmembrane</keyword>
<dbReference type="CDD" id="cd16495">
    <property type="entry name" value="RING_CH-C4HC3_MARCH"/>
    <property type="match status" value="1"/>
</dbReference>
<dbReference type="FunFam" id="3.30.40.10:FF:000318">
    <property type="entry name" value="E3 ubiquitin-protein ligase MARCH4"/>
    <property type="match status" value="1"/>
</dbReference>
<feature type="region of interest" description="Disordered" evidence="4">
    <location>
        <begin position="198"/>
        <end position="218"/>
    </location>
</feature>
<evidence type="ECO:0000256" key="3">
    <source>
        <dbReference type="ARBA" id="ARBA00022833"/>
    </source>
</evidence>
<keyword evidence="8" id="KW-1185">Reference proteome</keyword>
<dbReference type="SUPFAM" id="SSF57850">
    <property type="entry name" value="RING/U-box"/>
    <property type="match status" value="1"/>
</dbReference>
<evidence type="ECO:0000256" key="5">
    <source>
        <dbReference type="SAM" id="Phobius"/>
    </source>
</evidence>
<protein>
    <submittedName>
        <fullName evidence="7">Ubiquitin-protein ligase</fullName>
    </submittedName>
</protein>
<feature type="domain" description="RING-CH-type" evidence="6">
    <location>
        <begin position="11"/>
        <end position="73"/>
    </location>
</feature>
<dbReference type="GO" id="GO:0016567">
    <property type="term" value="P:protein ubiquitination"/>
    <property type="evidence" value="ECO:0007669"/>
    <property type="project" value="TreeGrafter"/>
</dbReference>
<dbReference type="GO" id="GO:0008270">
    <property type="term" value="F:zinc ion binding"/>
    <property type="evidence" value="ECO:0007669"/>
    <property type="project" value="UniProtKB-KW"/>
</dbReference>
<keyword evidence="3" id="KW-0862">Zinc</keyword>
<name>A0AAV3RM07_LITER</name>
<evidence type="ECO:0000256" key="4">
    <source>
        <dbReference type="SAM" id="MobiDB-lite"/>
    </source>
</evidence>
<keyword evidence="5" id="KW-0472">Membrane</keyword>
<dbReference type="Pfam" id="PF12906">
    <property type="entry name" value="RINGv"/>
    <property type="match status" value="1"/>
</dbReference>
<dbReference type="InterPro" id="IPR033275">
    <property type="entry name" value="MARCH-like"/>
</dbReference>
<feature type="transmembrane region" description="Helical" evidence="5">
    <location>
        <begin position="138"/>
        <end position="159"/>
    </location>
</feature>
<dbReference type="GO" id="GO:0016020">
    <property type="term" value="C:membrane"/>
    <property type="evidence" value="ECO:0007669"/>
    <property type="project" value="TreeGrafter"/>
</dbReference>
<comment type="caution">
    <text evidence="7">The sequence shown here is derived from an EMBL/GenBank/DDBJ whole genome shotgun (WGS) entry which is preliminary data.</text>
</comment>
<dbReference type="GO" id="GO:0004842">
    <property type="term" value="F:ubiquitin-protein transferase activity"/>
    <property type="evidence" value="ECO:0007669"/>
    <property type="project" value="TreeGrafter"/>
</dbReference>
<dbReference type="EMBL" id="BAABME010010410">
    <property type="protein sequence ID" value="GAA0178376.1"/>
    <property type="molecule type" value="Genomic_DNA"/>
</dbReference>
<gene>
    <name evidence="7" type="ORF">LIER_29826</name>
</gene>
<dbReference type="InterPro" id="IPR011016">
    <property type="entry name" value="Znf_RING-CH"/>
</dbReference>
<evidence type="ECO:0000259" key="6">
    <source>
        <dbReference type="PROSITE" id="PS51292"/>
    </source>
</evidence>
<dbReference type="GO" id="GO:0016874">
    <property type="term" value="F:ligase activity"/>
    <property type="evidence" value="ECO:0007669"/>
    <property type="project" value="UniProtKB-KW"/>
</dbReference>
<dbReference type="Gene3D" id="3.30.40.10">
    <property type="entry name" value="Zinc/RING finger domain, C3HC4 (zinc finger)"/>
    <property type="match status" value="1"/>
</dbReference>
<dbReference type="PANTHER" id="PTHR23012">
    <property type="entry name" value="RING/FYVE/PHD ZINC FINGER DOMAIN-CONTAINING"/>
    <property type="match status" value="1"/>
</dbReference>
<proteinExistence type="predicted"/>
<dbReference type="SMART" id="SM00744">
    <property type="entry name" value="RINGv"/>
    <property type="match status" value="1"/>
</dbReference>
<dbReference type="AlphaFoldDB" id="A0AAV3RM07"/>
<evidence type="ECO:0000313" key="7">
    <source>
        <dbReference type="EMBL" id="GAA0178376.1"/>
    </source>
</evidence>
<organism evidence="7 8">
    <name type="scientific">Lithospermum erythrorhizon</name>
    <name type="common">Purple gromwell</name>
    <name type="synonym">Lithospermum officinale var. erythrorhizon</name>
    <dbReference type="NCBI Taxonomy" id="34254"/>
    <lineage>
        <taxon>Eukaryota</taxon>
        <taxon>Viridiplantae</taxon>
        <taxon>Streptophyta</taxon>
        <taxon>Embryophyta</taxon>
        <taxon>Tracheophyta</taxon>
        <taxon>Spermatophyta</taxon>
        <taxon>Magnoliopsida</taxon>
        <taxon>eudicotyledons</taxon>
        <taxon>Gunneridae</taxon>
        <taxon>Pentapetalae</taxon>
        <taxon>asterids</taxon>
        <taxon>lamiids</taxon>
        <taxon>Boraginales</taxon>
        <taxon>Boraginaceae</taxon>
        <taxon>Boraginoideae</taxon>
        <taxon>Lithospermeae</taxon>
        <taxon>Lithospermum</taxon>
    </lineage>
</organism>
<feature type="transmembrane region" description="Helical" evidence="5">
    <location>
        <begin position="165"/>
        <end position="185"/>
    </location>
</feature>
<keyword evidence="7" id="KW-0436">Ligase</keyword>
<reference evidence="7 8" key="1">
    <citation type="submission" date="2024-01" db="EMBL/GenBank/DDBJ databases">
        <title>The complete chloroplast genome sequence of Lithospermum erythrorhizon: insights into the phylogenetic relationship among Boraginaceae species and the maternal lineages of purple gromwells.</title>
        <authorList>
            <person name="Okada T."/>
            <person name="Watanabe K."/>
        </authorList>
    </citation>
    <scope>NUCLEOTIDE SEQUENCE [LARGE SCALE GENOMIC DNA]</scope>
</reference>
<sequence>MADVVLFVDVSYYTETYLCRICHEEELESSSSLEAPCSCSGTVKYAHRDCIQRWCNEKGNTVCELCLQKFEPGYTSPPKNRELPDTTITIREGEEVSRREMDIDDPEIGDMADRQINETEYSECSSATDKSVSFCRRVTFLFTFILIARHILAVVAGRIHDYPFTPFTLVMIKTSGIIFPIYVLIRIIRAVHHTIRHHHHQEHESDDEDIQTQSLNED</sequence>
<keyword evidence="1" id="KW-0479">Metal-binding</keyword>
<dbReference type="PANTHER" id="PTHR23012:SF180">
    <property type="entry name" value="RING_FYVE_PHD ZINC FINGER SUPERFAMILY PROTEIN"/>
    <property type="match status" value="1"/>
</dbReference>
<dbReference type="Proteomes" id="UP001454036">
    <property type="component" value="Unassembled WGS sequence"/>
</dbReference>
<keyword evidence="5" id="KW-1133">Transmembrane helix</keyword>
<keyword evidence="2" id="KW-0863">Zinc-finger</keyword>
<evidence type="ECO:0000313" key="8">
    <source>
        <dbReference type="Proteomes" id="UP001454036"/>
    </source>
</evidence>
<evidence type="ECO:0000256" key="1">
    <source>
        <dbReference type="ARBA" id="ARBA00022723"/>
    </source>
</evidence>
<feature type="compositionally biased region" description="Acidic residues" evidence="4">
    <location>
        <begin position="204"/>
        <end position="218"/>
    </location>
</feature>